<accession>A0A9D2PI59</accession>
<keyword evidence="2" id="KW-0723">Serine/threonine-protein kinase</keyword>
<dbReference type="Gene3D" id="1.10.510.10">
    <property type="entry name" value="Transferase(Phosphotransferase) domain 1"/>
    <property type="match status" value="1"/>
</dbReference>
<evidence type="ECO:0000256" key="5">
    <source>
        <dbReference type="ARBA" id="ARBA00022777"/>
    </source>
</evidence>
<dbReference type="GO" id="GO:0004674">
    <property type="term" value="F:protein serine/threonine kinase activity"/>
    <property type="evidence" value="ECO:0007669"/>
    <property type="project" value="UniProtKB-KW"/>
</dbReference>
<dbReference type="Pfam" id="PF00069">
    <property type="entry name" value="Pkinase"/>
    <property type="match status" value="1"/>
</dbReference>
<dbReference type="Proteomes" id="UP000823904">
    <property type="component" value="Unassembled WGS sequence"/>
</dbReference>
<dbReference type="PANTHER" id="PTHR24363">
    <property type="entry name" value="SERINE/THREONINE PROTEIN KINASE"/>
    <property type="match status" value="1"/>
</dbReference>
<evidence type="ECO:0000256" key="9">
    <source>
        <dbReference type="PROSITE-ProRule" id="PRU10141"/>
    </source>
</evidence>
<comment type="caution">
    <text evidence="11">The sequence shown here is derived from an EMBL/GenBank/DDBJ whole genome shotgun (WGS) entry which is preliminary data.</text>
</comment>
<dbReference type="SUPFAM" id="SSF48452">
    <property type="entry name" value="TPR-like"/>
    <property type="match status" value="1"/>
</dbReference>
<name>A0A9D2PI59_9FIRM</name>
<feature type="binding site" evidence="9">
    <location>
        <position position="46"/>
    </location>
    <ligand>
        <name>ATP</name>
        <dbReference type="ChEBI" id="CHEBI:30616"/>
    </ligand>
</feature>
<evidence type="ECO:0000313" key="11">
    <source>
        <dbReference type="EMBL" id="HJC51216.1"/>
    </source>
</evidence>
<evidence type="ECO:0000256" key="3">
    <source>
        <dbReference type="ARBA" id="ARBA00022679"/>
    </source>
</evidence>
<dbReference type="PROSITE" id="PS50011">
    <property type="entry name" value="PROTEIN_KINASE_DOM"/>
    <property type="match status" value="1"/>
</dbReference>
<evidence type="ECO:0000259" key="10">
    <source>
        <dbReference type="PROSITE" id="PS50011"/>
    </source>
</evidence>
<keyword evidence="5 11" id="KW-0418">Kinase</keyword>
<keyword evidence="4 9" id="KW-0547">Nucleotide-binding</keyword>
<organism evidence="11 12">
    <name type="scientific">Candidatus Anaerostipes avistercoris</name>
    <dbReference type="NCBI Taxonomy" id="2838462"/>
    <lineage>
        <taxon>Bacteria</taxon>
        <taxon>Bacillati</taxon>
        <taxon>Bacillota</taxon>
        <taxon>Clostridia</taxon>
        <taxon>Lachnospirales</taxon>
        <taxon>Lachnospiraceae</taxon>
        <taxon>Anaerostipes</taxon>
    </lineage>
</organism>
<reference evidence="11" key="1">
    <citation type="journal article" date="2021" name="PeerJ">
        <title>Extensive microbial diversity within the chicken gut microbiome revealed by metagenomics and culture.</title>
        <authorList>
            <person name="Gilroy R."/>
            <person name="Ravi A."/>
            <person name="Getino M."/>
            <person name="Pursley I."/>
            <person name="Horton D.L."/>
            <person name="Alikhan N.F."/>
            <person name="Baker D."/>
            <person name="Gharbi K."/>
            <person name="Hall N."/>
            <person name="Watson M."/>
            <person name="Adriaenssens E.M."/>
            <person name="Foster-Nyarko E."/>
            <person name="Jarju S."/>
            <person name="Secka A."/>
            <person name="Antonio M."/>
            <person name="Oren A."/>
            <person name="Chaudhuri R.R."/>
            <person name="La Ragione R."/>
            <person name="Hildebrand F."/>
            <person name="Pallen M.J."/>
        </authorList>
    </citation>
    <scope>NUCLEOTIDE SEQUENCE</scope>
    <source>
        <strain evidence="11">ChiSjej3B21-8574</strain>
    </source>
</reference>
<reference evidence="11" key="2">
    <citation type="submission" date="2021-04" db="EMBL/GenBank/DDBJ databases">
        <authorList>
            <person name="Gilroy R."/>
        </authorList>
    </citation>
    <scope>NUCLEOTIDE SEQUENCE</scope>
    <source>
        <strain evidence="11">ChiSjej3B21-8574</strain>
    </source>
</reference>
<dbReference type="AlphaFoldDB" id="A0A9D2PI59"/>
<dbReference type="InterPro" id="IPR000719">
    <property type="entry name" value="Prot_kinase_dom"/>
</dbReference>
<comment type="catalytic activity">
    <reaction evidence="8">
        <text>L-seryl-[protein] + ATP = O-phospho-L-seryl-[protein] + ADP + H(+)</text>
        <dbReference type="Rhea" id="RHEA:17989"/>
        <dbReference type="Rhea" id="RHEA-COMP:9863"/>
        <dbReference type="Rhea" id="RHEA-COMP:11604"/>
        <dbReference type="ChEBI" id="CHEBI:15378"/>
        <dbReference type="ChEBI" id="CHEBI:29999"/>
        <dbReference type="ChEBI" id="CHEBI:30616"/>
        <dbReference type="ChEBI" id="CHEBI:83421"/>
        <dbReference type="ChEBI" id="CHEBI:456216"/>
        <dbReference type="EC" id="2.7.11.1"/>
    </reaction>
</comment>
<feature type="domain" description="Protein kinase" evidence="10">
    <location>
        <begin position="17"/>
        <end position="256"/>
    </location>
</feature>
<keyword evidence="3" id="KW-0808">Transferase</keyword>
<keyword evidence="6 9" id="KW-0067">ATP-binding</keyword>
<evidence type="ECO:0000256" key="6">
    <source>
        <dbReference type="ARBA" id="ARBA00022840"/>
    </source>
</evidence>
<evidence type="ECO:0000256" key="7">
    <source>
        <dbReference type="ARBA" id="ARBA00047899"/>
    </source>
</evidence>
<dbReference type="SMART" id="SM00220">
    <property type="entry name" value="S_TKc"/>
    <property type="match status" value="1"/>
</dbReference>
<dbReference type="InterPro" id="IPR017441">
    <property type="entry name" value="Protein_kinase_ATP_BS"/>
</dbReference>
<evidence type="ECO:0000256" key="8">
    <source>
        <dbReference type="ARBA" id="ARBA00048679"/>
    </source>
</evidence>
<dbReference type="PANTHER" id="PTHR24363:SF0">
    <property type="entry name" value="SERINE_THREONINE KINASE LIKE DOMAIN CONTAINING 1"/>
    <property type="match status" value="1"/>
</dbReference>
<evidence type="ECO:0000256" key="4">
    <source>
        <dbReference type="ARBA" id="ARBA00022741"/>
    </source>
</evidence>
<protein>
    <recommendedName>
        <fullName evidence="1">non-specific serine/threonine protein kinase</fullName>
        <ecNumber evidence="1">2.7.11.1</ecNumber>
    </recommendedName>
</protein>
<sequence>MYYDKSTIITEGFSGRYKVIRPLGTGGMGRVFLVEDRESGRKYAMKVMAADERGMREAEYLEKADAVSGVPKLIRWEKRNHCIFLVMEYVKGKSLKEYMKRKRKPGKWKILWWSILLCEILRKLHGLKPPVICLDLKPEHVRITPGGDIYLIDFGISAYEKEPLSGYGTKGFAAPEQIRENSGADVRMDIYSFGRILAFCRGNRRWKELNPIISKCTAEVPGARYSSMEILGKTLKKAVVRRFGRWAAAAAAGILLSVGLTGGIRQTVPASRQAAGSTKEEIREYLFGGRDCLPDYIMAAQCLEERKETDKETRRYERILNALEHPEKVKSWKQIWKDLRENPRPELYEACFLSKVYLSREKELNSFGNPAEKAWNLTNRYRDHKGLDSRWMKIVDEERFQAAAQLARQGDGTYLYHLAREELDRTASGEEGWSRYRRLVIFVEGEGRDASGYYEAFLQKFPDWEEAYVEYGVYLCRKGRWKEAGEVYRRGEKETGMEGTKARSLKEKLGI</sequence>
<gene>
    <name evidence="11" type="ORF">H9754_11745</name>
</gene>
<comment type="catalytic activity">
    <reaction evidence="7">
        <text>L-threonyl-[protein] + ATP = O-phospho-L-threonyl-[protein] + ADP + H(+)</text>
        <dbReference type="Rhea" id="RHEA:46608"/>
        <dbReference type="Rhea" id="RHEA-COMP:11060"/>
        <dbReference type="Rhea" id="RHEA-COMP:11605"/>
        <dbReference type="ChEBI" id="CHEBI:15378"/>
        <dbReference type="ChEBI" id="CHEBI:30013"/>
        <dbReference type="ChEBI" id="CHEBI:30616"/>
        <dbReference type="ChEBI" id="CHEBI:61977"/>
        <dbReference type="ChEBI" id="CHEBI:456216"/>
        <dbReference type="EC" id="2.7.11.1"/>
    </reaction>
</comment>
<dbReference type="EC" id="2.7.11.1" evidence="1"/>
<dbReference type="InterPro" id="IPR011990">
    <property type="entry name" value="TPR-like_helical_dom_sf"/>
</dbReference>
<evidence type="ECO:0000256" key="1">
    <source>
        <dbReference type="ARBA" id="ARBA00012513"/>
    </source>
</evidence>
<evidence type="ECO:0000313" key="12">
    <source>
        <dbReference type="Proteomes" id="UP000823904"/>
    </source>
</evidence>
<dbReference type="SUPFAM" id="SSF56112">
    <property type="entry name" value="Protein kinase-like (PK-like)"/>
    <property type="match status" value="1"/>
</dbReference>
<dbReference type="EMBL" id="DWWD01000046">
    <property type="protein sequence ID" value="HJC51216.1"/>
    <property type="molecule type" value="Genomic_DNA"/>
</dbReference>
<proteinExistence type="predicted"/>
<dbReference type="InterPro" id="IPR011009">
    <property type="entry name" value="Kinase-like_dom_sf"/>
</dbReference>
<dbReference type="PROSITE" id="PS00107">
    <property type="entry name" value="PROTEIN_KINASE_ATP"/>
    <property type="match status" value="1"/>
</dbReference>
<dbReference type="GO" id="GO:0005524">
    <property type="term" value="F:ATP binding"/>
    <property type="evidence" value="ECO:0007669"/>
    <property type="project" value="UniProtKB-UniRule"/>
</dbReference>
<evidence type="ECO:0000256" key="2">
    <source>
        <dbReference type="ARBA" id="ARBA00022527"/>
    </source>
</evidence>